<dbReference type="GO" id="GO:0005524">
    <property type="term" value="F:ATP binding"/>
    <property type="evidence" value="ECO:0007669"/>
    <property type="project" value="UniProtKB-KW"/>
</dbReference>
<evidence type="ECO:0000256" key="8">
    <source>
        <dbReference type="ARBA" id="ARBA00023146"/>
    </source>
</evidence>
<dbReference type="Gene3D" id="3.40.50.620">
    <property type="entry name" value="HUPs"/>
    <property type="match status" value="2"/>
</dbReference>
<dbReference type="PIRSF" id="PIRSF006588">
    <property type="entry name" value="TyrRS_arch_euk"/>
    <property type="match status" value="1"/>
</dbReference>
<dbReference type="InterPro" id="IPR050489">
    <property type="entry name" value="Tyr-tRNA_synthase"/>
</dbReference>
<dbReference type="Pfam" id="PF00579">
    <property type="entry name" value="tRNA-synt_1b"/>
    <property type="match status" value="1"/>
</dbReference>
<dbReference type="Proteomes" id="UP000034471">
    <property type="component" value="Unassembled WGS sequence"/>
</dbReference>
<dbReference type="GO" id="GO:0005737">
    <property type="term" value="C:cytoplasm"/>
    <property type="evidence" value="ECO:0007669"/>
    <property type="project" value="TreeGrafter"/>
</dbReference>
<evidence type="ECO:0000256" key="5">
    <source>
        <dbReference type="ARBA" id="ARBA00022741"/>
    </source>
</evidence>
<gene>
    <name evidence="12" type="ORF">US54_C0038G0004</name>
</gene>
<keyword evidence="5 11" id="KW-0547">Nucleotide-binding</keyword>
<dbReference type="InterPro" id="IPR023617">
    <property type="entry name" value="Tyr-tRNA-ligase_arc/euk-type"/>
</dbReference>
<organism evidence="12 13">
    <name type="scientific">Candidatus Roizmanbacteria bacterium GW2011_GWA2_37_7</name>
    <dbReference type="NCBI Taxonomy" id="1618481"/>
    <lineage>
        <taxon>Bacteria</taxon>
        <taxon>Candidatus Roizmaniibacteriota</taxon>
    </lineage>
</organism>
<dbReference type="STRING" id="1618481.US54_C0038G0004"/>
<dbReference type="GO" id="GO:0004831">
    <property type="term" value="F:tyrosine-tRNA ligase activity"/>
    <property type="evidence" value="ECO:0007669"/>
    <property type="project" value="UniProtKB-EC"/>
</dbReference>
<sequence length="369" mass="42070">MRYNIPMTIEERLNLIKQVGEEIVGEDELIKLLESGEPLIAYDGFEPSGQIHIAQGLLRAININKMTKAGIKFKMWIADWHAVTNNKMGGDLEKLKIVAKYFIEVWKASGMDLNNVEFLWASDMVKNPKYWELVIKVGTTNKLSRFIRTAEFMGREESIEKLTAAQIMYPCMQIADIFMLGAKITQLGMDQRKVNMLAREIGMQLSPPAGGWKPVVVSHHMLMGLGKPPLSDADKATRTIAIKMSKSNPDNAIFMTDTTEDIKRKITKAYCPEGEVKENPVLEYYRYILFEKFPQITIERPSKYGGAVILDSYQNLEQLYKERKIHPLDIKQTAVILLDQLLEPVREHFSRNETAKALLAQVKSFAVTR</sequence>
<comment type="function">
    <text evidence="1">Catalyzes the attachment of tyrosine to tRNA(Tyr) in a two-step reaction: tyrosine is first activated by ATP to form Tyr-AMP and then transferred to the acceptor end of tRNA(Tyr).</text>
</comment>
<dbReference type="InterPro" id="IPR002305">
    <property type="entry name" value="aa-tRNA-synth_Ic"/>
</dbReference>
<evidence type="ECO:0000313" key="12">
    <source>
        <dbReference type="EMBL" id="KKQ37304.1"/>
    </source>
</evidence>
<dbReference type="GO" id="GO:0006437">
    <property type="term" value="P:tyrosyl-tRNA aminoacylation"/>
    <property type="evidence" value="ECO:0007669"/>
    <property type="project" value="TreeGrafter"/>
</dbReference>
<comment type="catalytic activity">
    <reaction evidence="10">
        <text>tRNA(Tyr) + L-tyrosine + ATP = L-tyrosyl-tRNA(Tyr) + AMP + diphosphate + H(+)</text>
        <dbReference type="Rhea" id="RHEA:10220"/>
        <dbReference type="Rhea" id="RHEA-COMP:9706"/>
        <dbReference type="Rhea" id="RHEA-COMP:9707"/>
        <dbReference type="ChEBI" id="CHEBI:15378"/>
        <dbReference type="ChEBI" id="CHEBI:30616"/>
        <dbReference type="ChEBI" id="CHEBI:33019"/>
        <dbReference type="ChEBI" id="CHEBI:58315"/>
        <dbReference type="ChEBI" id="CHEBI:78442"/>
        <dbReference type="ChEBI" id="CHEBI:78536"/>
        <dbReference type="ChEBI" id="CHEBI:456215"/>
        <dbReference type="EC" id="6.1.1.1"/>
    </reaction>
</comment>
<reference evidence="12 13" key="1">
    <citation type="journal article" date="2015" name="Nature">
        <title>rRNA introns, odd ribosomes, and small enigmatic genomes across a large radiation of phyla.</title>
        <authorList>
            <person name="Brown C.T."/>
            <person name="Hug L.A."/>
            <person name="Thomas B.C."/>
            <person name="Sharon I."/>
            <person name="Castelle C.J."/>
            <person name="Singh A."/>
            <person name="Wilkins M.J."/>
            <person name="Williams K.H."/>
            <person name="Banfield J.F."/>
        </authorList>
    </citation>
    <scope>NUCLEOTIDE SEQUENCE [LARGE SCALE GENOMIC DNA]</scope>
</reference>
<evidence type="ECO:0000256" key="10">
    <source>
        <dbReference type="ARBA" id="ARBA00048248"/>
    </source>
</evidence>
<dbReference type="SUPFAM" id="SSF52374">
    <property type="entry name" value="Nucleotidylyl transferase"/>
    <property type="match status" value="1"/>
</dbReference>
<dbReference type="AlphaFoldDB" id="A0A0G0JKN3"/>
<evidence type="ECO:0000256" key="7">
    <source>
        <dbReference type="ARBA" id="ARBA00022917"/>
    </source>
</evidence>
<comment type="similarity">
    <text evidence="2 11">Belongs to the class-I aminoacyl-tRNA synthetase family.</text>
</comment>
<evidence type="ECO:0000256" key="2">
    <source>
        <dbReference type="ARBA" id="ARBA00005594"/>
    </source>
</evidence>
<keyword evidence="7 11" id="KW-0648">Protein biosynthesis</keyword>
<proteinExistence type="inferred from homology"/>
<dbReference type="InterPro" id="IPR014729">
    <property type="entry name" value="Rossmann-like_a/b/a_fold"/>
</dbReference>
<dbReference type="FunFam" id="3.40.50.620:FF:000085">
    <property type="entry name" value="Tyrosine--tRNA ligase 1 cytoplasmic"/>
    <property type="match status" value="1"/>
</dbReference>
<evidence type="ECO:0000256" key="6">
    <source>
        <dbReference type="ARBA" id="ARBA00022840"/>
    </source>
</evidence>
<dbReference type="NCBIfam" id="NF006330">
    <property type="entry name" value="PRK08560.1"/>
    <property type="match status" value="1"/>
</dbReference>
<evidence type="ECO:0000256" key="3">
    <source>
        <dbReference type="ARBA" id="ARBA00013160"/>
    </source>
</evidence>
<keyword evidence="4 11" id="KW-0436">Ligase</keyword>
<name>A0A0G0JKN3_9BACT</name>
<protein>
    <recommendedName>
        <fullName evidence="3">tyrosine--tRNA ligase</fullName>
        <ecNumber evidence="3">6.1.1.1</ecNumber>
    </recommendedName>
    <alternativeName>
        <fullName evidence="9">Tyrosyl-tRNA synthetase</fullName>
    </alternativeName>
</protein>
<keyword evidence="8 11" id="KW-0030">Aminoacyl-tRNA synthetase</keyword>
<comment type="caution">
    <text evidence="12">The sequence shown here is derived from an EMBL/GenBank/DDBJ whole genome shotgun (WGS) entry which is preliminary data.</text>
</comment>
<evidence type="ECO:0000256" key="4">
    <source>
        <dbReference type="ARBA" id="ARBA00022598"/>
    </source>
</evidence>
<dbReference type="PANTHER" id="PTHR46264">
    <property type="entry name" value="TYROSINE-TRNA LIGASE"/>
    <property type="match status" value="1"/>
</dbReference>
<accession>A0A0G0JKN3</accession>
<keyword evidence="6 11" id="KW-0067">ATP-binding</keyword>
<evidence type="ECO:0000313" key="13">
    <source>
        <dbReference type="Proteomes" id="UP000034471"/>
    </source>
</evidence>
<evidence type="ECO:0000256" key="9">
    <source>
        <dbReference type="ARBA" id="ARBA00033323"/>
    </source>
</evidence>
<dbReference type="EC" id="6.1.1.1" evidence="3"/>
<evidence type="ECO:0000256" key="1">
    <source>
        <dbReference type="ARBA" id="ARBA00002025"/>
    </source>
</evidence>
<dbReference type="PANTHER" id="PTHR46264:SF4">
    <property type="entry name" value="TYROSINE--TRNA LIGASE, CYTOPLASMIC"/>
    <property type="match status" value="1"/>
</dbReference>
<evidence type="ECO:0000256" key="11">
    <source>
        <dbReference type="RuleBase" id="RU363036"/>
    </source>
</evidence>
<dbReference type="EMBL" id="LBTJ01000038">
    <property type="protein sequence ID" value="KKQ37304.1"/>
    <property type="molecule type" value="Genomic_DNA"/>
</dbReference>